<keyword evidence="2" id="KW-1185">Reference proteome</keyword>
<evidence type="ECO:0000313" key="1">
    <source>
        <dbReference type="EMBL" id="SFN24689.1"/>
    </source>
</evidence>
<dbReference type="EMBL" id="FOUB01000155">
    <property type="protein sequence ID" value="SFN24689.1"/>
    <property type="molecule type" value="Genomic_DNA"/>
</dbReference>
<dbReference type="Proteomes" id="UP000183287">
    <property type="component" value="Unassembled WGS sequence"/>
</dbReference>
<organism evidence="1 2">
    <name type="scientific">Nitrosomonas communis</name>
    <dbReference type="NCBI Taxonomy" id="44574"/>
    <lineage>
        <taxon>Bacteria</taxon>
        <taxon>Pseudomonadati</taxon>
        <taxon>Pseudomonadota</taxon>
        <taxon>Betaproteobacteria</taxon>
        <taxon>Nitrosomonadales</taxon>
        <taxon>Nitrosomonadaceae</taxon>
        <taxon>Nitrosomonas</taxon>
    </lineage>
</organism>
<reference evidence="2" key="1">
    <citation type="submission" date="2016-10" db="EMBL/GenBank/DDBJ databases">
        <authorList>
            <person name="Varghese N."/>
            <person name="Submissions S."/>
        </authorList>
    </citation>
    <scope>NUCLEOTIDE SEQUENCE [LARGE SCALE GENOMIC DNA]</scope>
    <source>
        <strain evidence="2">Nm44</strain>
    </source>
</reference>
<dbReference type="AlphaFoldDB" id="A0A1I4XHB9"/>
<name>A0A1I4XHB9_9PROT</name>
<evidence type="ECO:0000313" key="2">
    <source>
        <dbReference type="Proteomes" id="UP000183287"/>
    </source>
</evidence>
<accession>A0A1I4XHB9</accession>
<gene>
    <name evidence="1" type="ORF">SAMN05421863_11553</name>
</gene>
<sequence length="32" mass="3699">MKVAAERRKLLAERRVKINAFIDKKSDDIANV</sequence>
<proteinExistence type="predicted"/>
<protein>
    <submittedName>
        <fullName evidence="1">Uncharacterized protein</fullName>
    </submittedName>
</protein>